<sequence>MQLTDPLLTVRESAEVLQISVPTFWRRVADGTVPRPVKIGALSRWPYSEIIAVIERAKNSRSDVA</sequence>
<dbReference type="Proteomes" id="UP000001054">
    <property type="component" value="Chromosome"/>
</dbReference>
<dbReference type="STRING" id="394.NGR_c01280"/>
<dbReference type="EMBL" id="CP001389">
    <property type="protein sequence ID" value="ACP23931.1"/>
    <property type="molecule type" value="Genomic_DNA"/>
</dbReference>
<dbReference type="RefSeq" id="WP_012706716.1">
    <property type="nucleotide sequence ID" value="NC_012587.1"/>
</dbReference>
<dbReference type="HOGENOM" id="CLU_140176_19_0_5"/>
<reference evidence="1 2" key="1">
    <citation type="journal article" date="2009" name="Appl. Environ. Microbiol.">
        <title>Rhizobium sp. strain NGR234 possesses a remarkable number of secretion systems.</title>
        <authorList>
            <person name="Schmeisser C."/>
            <person name="Liesegang H."/>
            <person name="Krysciak D."/>
            <person name="Bakkou N."/>
            <person name="Le Quere A."/>
            <person name="Wollherr A."/>
            <person name="Heinemeyer I."/>
            <person name="Morgenstern B."/>
            <person name="Pommerening-Roeser A."/>
            <person name="Flores M."/>
            <person name="Palacios R."/>
            <person name="Brenner S."/>
            <person name="Gottschalk G."/>
            <person name="Schmitz R.A."/>
            <person name="Broughton W.J."/>
            <person name="Perret X."/>
            <person name="Strittmatter A.W."/>
            <person name="Streit W.R."/>
        </authorList>
    </citation>
    <scope>NUCLEOTIDE SEQUENCE [LARGE SCALE GENOMIC DNA]</scope>
    <source>
        <strain evidence="2">NBRC 101917 / NGR234</strain>
    </source>
</reference>
<proteinExistence type="predicted"/>
<organism evidence="1 2">
    <name type="scientific">Sinorhizobium fredii (strain NBRC 101917 / NGR234)</name>
    <dbReference type="NCBI Taxonomy" id="394"/>
    <lineage>
        <taxon>Bacteria</taxon>
        <taxon>Pseudomonadati</taxon>
        <taxon>Pseudomonadota</taxon>
        <taxon>Alphaproteobacteria</taxon>
        <taxon>Hyphomicrobiales</taxon>
        <taxon>Rhizobiaceae</taxon>
        <taxon>Sinorhizobium/Ensifer group</taxon>
        <taxon>Sinorhizobium</taxon>
    </lineage>
</organism>
<dbReference type="Gene3D" id="1.10.238.160">
    <property type="match status" value="1"/>
</dbReference>
<dbReference type="KEGG" id="rhi:NGR_c01280"/>
<name>C3MF94_SINFN</name>
<dbReference type="OrthoDB" id="9801242at2"/>
<keyword evidence="2" id="KW-1185">Reference proteome</keyword>
<gene>
    <name evidence="1" type="ordered locus">NGR_c01280</name>
</gene>
<evidence type="ECO:0000313" key="2">
    <source>
        <dbReference type="Proteomes" id="UP000001054"/>
    </source>
</evidence>
<evidence type="ECO:0008006" key="3">
    <source>
        <dbReference type="Google" id="ProtNLM"/>
    </source>
</evidence>
<dbReference type="AlphaFoldDB" id="C3MF94"/>
<dbReference type="PATRIC" id="fig|394.7.peg.2925"/>
<dbReference type="eggNOG" id="COG3311">
    <property type="taxonomic scope" value="Bacteria"/>
</dbReference>
<protein>
    <recommendedName>
        <fullName evidence="3">Helix-turn-helix domain-containing protein</fullName>
    </recommendedName>
</protein>
<evidence type="ECO:0000313" key="1">
    <source>
        <dbReference type="EMBL" id="ACP23931.1"/>
    </source>
</evidence>
<accession>C3MF94</accession>